<feature type="region of interest" description="Disordered" evidence="1">
    <location>
        <begin position="1"/>
        <end position="78"/>
    </location>
</feature>
<feature type="transmembrane region" description="Helical" evidence="2">
    <location>
        <begin position="117"/>
        <end position="136"/>
    </location>
</feature>
<keyword evidence="2" id="KW-0812">Transmembrane</keyword>
<gene>
    <name evidence="3" type="ORF">M4486_18770</name>
</gene>
<name>A0ABY4N8D2_9MICO</name>
<dbReference type="EMBL" id="CP097218">
    <property type="protein sequence ID" value="UQN29645.1"/>
    <property type="molecule type" value="Genomic_DNA"/>
</dbReference>
<evidence type="ECO:0000313" key="4">
    <source>
        <dbReference type="Proteomes" id="UP001055868"/>
    </source>
</evidence>
<dbReference type="Proteomes" id="UP001055868">
    <property type="component" value="Chromosome"/>
</dbReference>
<evidence type="ECO:0000256" key="1">
    <source>
        <dbReference type="SAM" id="MobiDB-lite"/>
    </source>
</evidence>
<sequence>MPTATLETPLPTRTSASASPSTAQSAAPARHRPRRTATATSRLRAIDTRALDLGPQTVDEDSSSRPGTDVARRPERAARTEHAVRSLSLRELVTGAGTAAGAWTLAAHLGLLGTAGGVFLISLVSTTGVALVADSLTGARRMLVRVVGGARRRRAHRRRIERATSRDGRIHG</sequence>
<organism evidence="3 4">
    <name type="scientific">Brachybacterium kimchii</name>
    <dbReference type="NCBI Taxonomy" id="2942909"/>
    <lineage>
        <taxon>Bacteria</taxon>
        <taxon>Bacillati</taxon>
        <taxon>Actinomycetota</taxon>
        <taxon>Actinomycetes</taxon>
        <taxon>Micrococcales</taxon>
        <taxon>Dermabacteraceae</taxon>
        <taxon>Brachybacterium</taxon>
    </lineage>
</organism>
<protein>
    <submittedName>
        <fullName evidence="3">Uncharacterized protein</fullName>
    </submittedName>
</protein>
<evidence type="ECO:0000313" key="3">
    <source>
        <dbReference type="EMBL" id="UQN29645.1"/>
    </source>
</evidence>
<dbReference type="RefSeq" id="WP_249478837.1">
    <property type="nucleotide sequence ID" value="NZ_CP097218.1"/>
</dbReference>
<feature type="compositionally biased region" description="Low complexity" evidence="1">
    <location>
        <begin position="8"/>
        <end position="28"/>
    </location>
</feature>
<keyword evidence="2" id="KW-0472">Membrane</keyword>
<accession>A0ABY4N8D2</accession>
<reference evidence="3" key="1">
    <citation type="submission" date="2022-05" db="EMBL/GenBank/DDBJ databases">
        <title>Genomic analysis of Brachybacterium sp. CBA3104.</title>
        <authorList>
            <person name="Roh S.W."/>
            <person name="Kim Y.B."/>
            <person name="Kim Y."/>
        </authorList>
    </citation>
    <scope>NUCLEOTIDE SEQUENCE</scope>
    <source>
        <strain evidence="3">CBA3104</strain>
    </source>
</reference>
<keyword evidence="4" id="KW-1185">Reference proteome</keyword>
<proteinExistence type="predicted"/>
<keyword evidence="2" id="KW-1133">Transmembrane helix</keyword>
<evidence type="ECO:0000256" key="2">
    <source>
        <dbReference type="SAM" id="Phobius"/>
    </source>
</evidence>